<proteinExistence type="predicted"/>
<gene>
    <name evidence="1" type="ORF">CLCR_10998</name>
</gene>
<dbReference type="EMBL" id="LGRB01000008">
    <property type="protein sequence ID" value="OCT52635.1"/>
    <property type="molecule type" value="Genomic_DNA"/>
</dbReference>
<evidence type="ECO:0000313" key="2">
    <source>
        <dbReference type="Proteomes" id="UP000094526"/>
    </source>
</evidence>
<name>A0A1C1CW17_9EURO</name>
<comment type="caution">
    <text evidence="1">The sequence shown here is derived from an EMBL/GenBank/DDBJ whole genome shotgun (WGS) entry which is preliminary data.</text>
</comment>
<protein>
    <submittedName>
        <fullName evidence="1">Uncharacterized protein</fullName>
    </submittedName>
</protein>
<evidence type="ECO:0000313" key="1">
    <source>
        <dbReference type="EMBL" id="OCT52635.1"/>
    </source>
</evidence>
<keyword evidence="2" id="KW-1185">Reference proteome</keyword>
<accession>A0A1C1CW17</accession>
<reference evidence="2" key="1">
    <citation type="submission" date="2015-07" db="EMBL/GenBank/DDBJ databases">
        <authorList>
            <person name="Teixeira M.M."/>
            <person name="Souza R.C."/>
            <person name="Almeida L.G."/>
            <person name="Vicente V.A."/>
            <person name="de Hoog S."/>
            <person name="Bocca A.L."/>
            <person name="de Almeida S.R."/>
            <person name="Vasconcelos A.T."/>
            <person name="Felipe M.S."/>
        </authorList>
    </citation>
    <scope>NUCLEOTIDE SEQUENCE [LARGE SCALE GENOMIC DNA]</scope>
    <source>
        <strain evidence="2">KSF</strain>
    </source>
</reference>
<dbReference type="VEuPathDB" id="FungiDB:CLCR_10998"/>
<sequence length="134" mass="15036">MPHEGSRALELCSRRVLSKPRAKASSVTRTNNHVERWSPGVRDQIFTNRPLTAHQNPTSSSTLSQIFSHVAQLQAPRPQITGQKAANDIRVSLSKTERSSLLRLQVERQKSAKLCAQDQDKTLIPHCPASRRLH</sequence>
<dbReference type="Proteomes" id="UP000094526">
    <property type="component" value="Unassembled WGS sequence"/>
</dbReference>
<dbReference type="AlphaFoldDB" id="A0A1C1CW17"/>
<organism evidence="1 2">
    <name type="scientific">Cladophialophora carrionii</name>
    <dbReference type="NCBI Taxonomy" id="86049"/>
    <lineage>
        <taxon>Eukaryota</taxon>
        <taxon>Fungi</taxon>
        <taxon>Dikarya</taxon>
        <taxon>Ascomycota</taxon>
        <taxon>Pezizomycotina</taxon>
        <taxon>Eurotiomycetes</taxon>
        <taxon>Chaetothyriomycetidae</taxon>
        <taxon>Chaetothyriales</taxon>
        <taxon>Herpotrichiellaceae</taxon>
        <taxon>Cladophialophora</taxon>
    </lineage>
</organism>